<sequence length="76" mass="8797">MNPQITFSSLSDLYSYVRRGEAVRGQRRKAPRVLSSRNCLGRLGLFCVLGHWVRVLYFVRLVSIRVWVKIGLKGFI</sequence>
<protein>
    <submittedName>
        <fullName evidence="1">Uncharacterized protein</fullName>
    </submittedName>
</protein>
<dbReference type="Proteomes" id="UP000322667">
    <property type="component" value="Chromosome A06"/>
</dbReference>
<evidence type="ECO:0000313" key="2">
    <source>
        <dbReference type="Proteomes" id="UP000322667"/>
    </source>
</evidence>
<evidence type="ECO:0000313" key="1">
    <source>
        <dbReference type="EMBL" id="TYI23827.1"/>
    </source>
</evidence>
<dbReference type="AlphaFoldDB" id="A0A5D2Q5V3"/>
<dbReference type="EMBL" id="CM017615">
    <property type="protein sequence ID" value="TYI23827.1"/>
    <property type="molecule type" value="Genomic_DNA"/>
</dbReference>
<gene>
    <name evidence="1" type="ORF">ES332_A06G191700v1</name>
</gene>
<keyword evidence="2" id="KW-1185">Reference proteome</keyword>
<accession>A0A5D2Q5V3</accession>
<organism evidence="1 2">
    <name type="scientific">Gossypium tomentosum</name>
    <name type="common">Hawaiian cotton</name>
    <name type="synonym">Gossypium sandvicense</name>
    <dbReference type="NCBI Taxonomy" id="34277"/>
    <lineage>
        <taxon>Eukaryota</taxon>
        <taxon>Viridiplantae</taxon>
        <taxon>Streptophyta</taxon>
        <taxon>Embryophyta</taxon>
        <taxon>Tracheophyta</taxon>
        <taxon>Spermatophyta</taxon>
        <taxon>Magnoliopsida</taxon>
        <taxon>eudicotyledons</taxon>
        <taxon>Gunneridae</taxon>
        <taxon>Pentapetalae</taxon>
        <taxon>rosids</taxon>
        <taxon>malvids</taxon>
        <taxon>Malvales</taxon>
        <taxon>Malvaceae</taxon>
        <taxon>Malvoideae</taxon>
        <taxon>Gossypium</taxon>
    </lineage>
</organism>
<name>A0A5D2Q5V3_GOSTO</name>
<reference evidence="1 2" key="1">
    <citation type="submission" date="2019-07" db="EMBL/GenBank/DDBJ databases">
        <title>WGS assembly of Gossypium tomentosum.</title>
        <authorList>
            <person name="Chen Z.J."/>
            <person name="Sreedasyam A."/>
            <person name="Ando A."/>
            <person name="Song Q."/>
            <person name="De L."/>
            <person name="Hulse-Kemp A."/>
            <person name="Ding M."/>
            <person name="Ye W."/>
            <person name="Kirkbride R."/>
            <person name="Jenkins J."/>
            <person name="Plott C."/>
            <person name="Lovell J."/>
            <person name="Lin Y.-M."/>
            <person name="Vaughn R."/>
            <person name="Liu B."/>
            <person name="Li W."/>
            <person name="Simpson S."/>
            <person name="Scheffler B."/>
            <person name="Saski C."/>
            <person name="Grover C."/>
            <person name="Hu G."/>
            <person name="Conover J."/>
            <person name="Carlson J."/>
            <person name="Shu S."/>
            <person name="Boston L."/>
            <person name="Williams M."/>
            <person name="Peterson D."/>
            <person name="Mcgee K."/>
            <person name="Jones D."/>
            <person name="Wendel J."/>
            <person name="Stelly D."/>
            <person name="Grimwood J."/>
            <person name="Schmutz J."/>
        </authorList>
    </citation>
    <scope>NUCLEOTIDE SEQUENCE [LARGE SCALE GENOMIC DNA]</scope>
    <source>
        <strain evidence="1">7179.01</strain>
    </source>
</reference>
<proteinExistence type="predicted"/>